<sequence length="264" mass="29110">MPAAALRLLLRGLLGRLAAPCRLAALRGRVLRRLAAPSCAALRLLGRLLRGLLLSAPSGTACGLLRLALRGTAPSAVRLALRLLLLRLRCRCACASLARFVAVHIEHLFNFGILRVVFLRPDFDKKRQVVKLRRIGDLEHADYVADCRKLAMRDFDGLLVGMVQVQAISAGRALLRAVDNPQVQLQITAVVRLVGLDFGRFDDYRMLANRQASDALGRVVLLGVERLDKLHDVSPFRKVFAIGYGGEVNRFTHRRLGSGRTVGR</sequence>
<reference evidence="1 2" key="1">
    <citation type="submission" date="2022-10" db="EMBL/GenBank/DDBJ databases">
        <authorList>
            <person name="Li J.H."/>
            <person name="Ding Y.F."/>
            <person name="Wei Y.L."/>
        </authorList>
    </citation>
    <scope>NUCLEOTIDE SEQUENCE [LARGE SCALE GENOMIC DNA]</scope>
</reference>
<gene>
    <name evidence="1" type="ORF">PSV3_00329</name>
</gene>
<protein>
    <submittedName>
        <fullName evidence="1">Uncharacterized protein</fullName>
    </submittedName>
</protein>
<evidence type="ECO:0000313" key="2">
    <source>
        <dbReference type="Proteomes" id="UP001212163"/>
    </source>
</evidence>
<name>A0AAF0AQ34_9CAUD</name>
<accession>A0AAF0AQ34</accession>
<keyword evidence="2" id="KW-1185">Reference proteome</keyword>
<organism evidence="1 2">
    <name type="scientific">Pseudomonas phage PSV3</name>
    <dbReference type="NCBI Taxonomy" id="3003632"/>
    <lineage>
        <taxon>Viruses</taxon>
        <taxon>Duplodnaviria</taxon>
        <taxon>Heunggongvirae</taxon>
        <taxon>Uroviricota</taxon>
        <taxon>Caudoviricetes</taxon>
        <taxon>Jondennisvirinae</taxon>
        <taxon>Septimatrevirus</taxon>
    </lineage>
</organism>
<dbReference type="EMBL" id="OP712479">
    <property type="protein sequence ID" value="WBF77030.1"/>
    <property type="molecule type" value="Genomic_DNA"/>
</dbReference>
<evidence type="ECO:0000313" key="1">
    <source>
        <dbReference type="EMBL" id="WBF77030.1"/>
    </source>
</evidence>
<dbReference type="Proteomes" id="UP001212163">
    <property type="component" value="Segment"/>
</dbReference>
<proteinExistence type="predicted"/>